<evidence type="ECO:0000313" key="1">
    <source>
        <dbReference type="EMBL" id="UYW02130.1"/>
    </source>
</evidence>
<dbReference type="Proteomes" id="UP001163328">
    <property type="component" value="Chromosome"/>
</dbReference>
<protein>
    <submittedName>
        <fullName evidence="1">Uncharacterized protein</fullName>
    </submittedName>
</protein>
<evidence type="ECO:0000313" key="2">
    <source>
        <dbReference type="Proteomes" id="UP001163328"/>
    </source>
</evidence>
<accession>A0ABY6M2X1</accession>
<keyword evidence="2" id="KW-1185">Reference proteome</keyword>
<proteinExistence type="predicted"/>
<dbReference type="RefSeq" id="WP_264434624.1">
    <property type="nucleotide sequence ID" value="NZ_CP081495.1"/>
</dbReference>
<sequence>MKTAITILGAVMLGLVFFVPSTPVDYPTEEIIKQREEIVQKEQRINSMIKIIELQMELESNYLEK</sequence>
<gene>
    <name evidence="1" type="ORF">K5I29_04310</name>
</gene>
<dbReference type="EMBL" id="CP081495">
    <property type="protein sequence ID" value="UYW02130.1"/>
    <property type="molecule type" value="Genomic_DNA"/>
</dbReference>
<organism evidence="1 2">
    <name type="scientific">Flavobacterium agricola</name>
    <dbReference type="NCBI Taxonomy" id="2870839"/>
    <lineage>
        <taxon>Bacteria</taxon>
        <taxon>Pseudomonadati</taxon>
        <taxon>Bacteroidota</taxon>
        <taxon>Flavobacteriia</taxon>
        <taxon>Flavobacteriales</taxon>
        <taxon>Flavobacteriaceae</taxon>
        <taxon>Flavobacterium</taxon>
    </lineage>
</organism>
<reference evidence="1" key="1">
    <citation type="submission" date="2021-08" db="EMBL/GenBank/DDBJ databases">
        <title>Flavobacterium sp. strain CC-SYL302.</title>
        <authorList>
            <person name="Lin S.-Y."/>
            <person name="Lee T.-H."/>
            <person name="Young C.-C."/>
        </authorList>
    </citation>
    <scope>NUCLEOTIDE SEQUENCE</scope>
    <source>
        <strain evidence="1">CC-SYL302</strain>
    </source>
</reference>
<name>A0ABY6M2X1_9FLAO</name>